<reference evidence="1 2" key="1">
    <citation type="submission" date="2016-08" db="EMBL/GenBank/DDBJ databases">
        <title>A new outlook on sporulation: Clostridium algidixylanolyticum.</title>
        <authorList>
            <person name="Poppleton D.I."/>
            <person name="Gribaldo S."/>
        </authorList>
    </citation>
    <scope>NUCLEOTIDE SEQUENCE [LARGE SCALE GENOMIC DNA]</scope>
    <source>
        <strain evidence="1 2">SPL73</strain>
    </source>
</reference>
<organism evidence="1 2">
    <name type="scientific">Lacrimispora algidixylanolytica</name>
    <dbReference type="NCBI Taxonomy" id="94868"/>
    <lineage>
        <taxon>Bacteria</taxon>
        <taxon>Bacillati</taxon>
        <taxon>Bacillota</taxon>
        <taxon>Clostridia</taxon>
        <taxon>Lachnospirales</taxon>
        <taxon>Lachnospiraceae</taxon>
        <taxon>Lacrimispora</taxon>
    </lineage>
</organism>
<dbReference type="Proteomes" id="UP000284277">
    <property type="component" value="Unassembled WGS sequence"/>
</dbReference>
<keyword evidence="2" id="KW-1185">Reference proteome</keyword>
<evidence type="ECO:0000313" key="2">
    <source>
        <dbReference type="Proteomes" id="UP000284277"/>
    </source>
</evidence>
<accession>A0A419SZP5</accession>
<sequence>MNYLWEVMLKLREQGLSERTVRYQMPHDFSAYMELSMPYLNQESIEEHSGVEVNPYYRFYNIFKDFFRPDLEEFPKLRENLFHLIFHMLAQNDALSGMTREEYYKKLLYEDFMEDAFGSDAREAIALFGRDEREFILSGLLKQYETGSSLDIFKDMMEALITNNIVYHSNQNSFEILVYIGWKKDKSLADKMKFLIKMFVELPYHVEIYYEYHFGIMGLEETMSMDEIIMC</sequence>
<dbReference type="RefSeq" id="WP_120197482.1">
    <property type="nucleotide sequence ID" value="NZ_MCIA01000030.1"/>
</dbReference>
<gene>
    <name evidence="1" type="ORF">BET01_05085</name>
</gene>
<comment type="caution">
    <text evidence="1">The sequence shown here is derived from an EMBL/GenBank/DDBJ whole genome shotgun (WGS) entry which is preliminary data.</text>
</comment>
<proteinExistence type="predicted"/>
<dbReference type="OrthoDB" id="1664281at2"/>
<dbReference type="AlphaFoldDB" id="A0A419SZP5"/>
<name>A0A419SZP5_9FIRM</name>
<dbReference type="EMBL" id="MCIA01000030">
    <property type="protein sequence ID" value="RKD30695.1"/>
    <property type="molecule type" value="Genomic_DNA"/>
</dbReference>
<protein>
    <recommendedName>
        <fullName evidence="3">Iron-dependent peroxidase</fullName>
    </recommendedName>
</protein>
<evidence type="ECO:0000313" key="1">
    <source>
        <dbReference type="EMBL" id="RKD30695.1"/>
    </source>
</evidence>
<evidence type="ECO:0008006" key="3">
    <source>
        <dbReference type="Google" id="ProtNLM"/>
    </source>
</evidence>